<evidence type="ECO:0000313" key="2">
    <source>
        <dbReference type="Proteomes" id="UP000032545"/>
    </source>
</evidence>
<evidence type="ECO:0000313" key="1">
    <source>
        <dbReference type="EMBL" id="KJE20364.1"/>
    </source>
</evidence>
<dbReference type="EMBL" id="JYFN01000062">
    <property type="protein sequence ID" value="KJE20364.1"/>
    <property type="molecule type" value="Genomic_DNA"/>
</dbReference>
<gene>
    <name evidence="1" type="ORF">FF36_05338</name>
</gene>
<protein>
    <submittedName>
        <fullName evidence="1">Uncharacterized protein</fullName>
    </submittedName>
</protein>
<dbReference type="Proteomes" id="UP000032545">
    <property type="component" value="Unassembled WGS sequence"/>
</dbReference>
<reference evidence="2" key="1">
    <citation type="submission" date="2015-02" db="EMBL/GenBank/DDBJ databases">
        <title>Draft Genome of Frankia sp. CpI1-S.</title>
        <authorList>
            <person name="Oshone R.T."/>
            <person name="Ngom M."/>
            <person name="Ghodhbane-Gtari F."/>
            <person name="Gtari M."/>
            <person name="Morris K."/>
            <person name="Thomas K."/>
            <person name="Sen A."/>
            <person name="Tisa L.S."/>
        </authorList>
    </citation>
    <scope>NUCLEOTIDE SEQUENCE [LARGE SCALE GENOMIC DNA]</scope>
    <source>
        <strain evidence="2">CpI1-S</strain>
    </source>
</reference>
<comment type="caution">
    <text evidence="1">The sequence shown here is derived from an EMBL/GenBank/DDBJ whole genome shotgun (WGS) entry which is preliminary data.</text>
</comment>
<reference evidence="1 2" key="2">
    <citation type="journal article" date="2016" name="Genome Announc.">
        <title>Permanent Draft Genome Sequences for Two Variants of Frankia sp. Strain CpI1, the First Frankia Strain Isolated from Root Nodules of Comptonia peregrina.</title>
        <authorList>
            <person name="Oshone R."/>
            <person name="Hurst S.G.IV."/>
            <person name="Abebe-Akele F."/>
            <person name="Simpson S."/>
            <person name="Morris K."/>
            <person name="Thomas W.K."/>
            <person name="Tisa L.S."/>
        </authorList>
    </citation>
    <scope>NUCLEOTIDE SEQUENCE [LARGE SCALE GENOMIC DNA]</scope>
    <source>
        <strain evidence="2">CpI1-S</strain>
    </source>
</reference>
<keyword evidence="2" id="KW-1185">Reference proteome</keyword>
<accession>A0A0D8B8W8</accession>
<dbReference type="PATRIC" id="fig|1502723.3.peg.5749"/>
<name>A0A0D8B8W8_9ACTN</name>
<dbReference type="RefSeq" id="WP_128423393.1">
    <property type="nucleotide sequence ID" value="NZ_JYFN01000062.1"/>
</dbReference>
<dbReference type="AlphaFoldDB" id="A0A0D8B8W8"/>
<proteinExistence type="predicted"/>
<organism evidence="1 2">
    <name type="scientific">Frankia torreyi</name>
    <dbReference type="NCBI Taxonomy" id="1856"/>
    <lineage>
        <taxon>Bacteria</taxon>
        <taxon>Bacillati</taxon>
        <taxon>Actinomycetota</taxon>
        <taxon>Actinomycetes</taxon>
        <taxon>Frankiales</taxon>
        <taxon>Frankiaceae</taxon>
        <taxon>Frankia</taxon>
    </lineage>
</organism>
<sequence>MTITSTVPLAASLDGLPDSIRDQVGKLLDGHHARTARYRDTLLKPGGPDLEVTTYGDGSRSHGPAATEALAAANRWWQETVTFTEQLLDLDRDQADALAPIAGDELSAVLRGRLIILAELAAGTIGRSNVTGPQIEDDGVVLVAGVRVPLTGVVAAGPPPQAPEIHVSISTGAAVADVVARIRAIADQIETTGSYT</sequence>